<dbReference type="GO" id="GO:0003677">
    <property type="term" value="F:DNA binding"/>
    <property type="evidence" value="ECO:0007669"/>
    <property type="project" value="UniProtKB-KW"/>
</dbReference>
<dbReference type="Pfam" id="PF22679">
    <property type="entry name" value="T1R_D3-like"/>
    <property type="match status" value="1"/>
</dbReference>
<dbReference type="Pfam" id="PF04313">
    <property type="entry name" value="HSDR_N"/>
    <property type="match status" value="1"/>
</dbReference>
<protein>
    <recommendedName>
        <fullName evidence="1">Helicase ATP-binding domain-containing protein</fullName>
    </recommendedName>
</protein>
<accession>A0A7S8FAL7</accession>
<name>A0A7S8FAL7_9BACT</name>
<dbReference type="PANTHER" id="PTHR42927">
    <property type="entry name" value="HELICASE SUPERFAMILY 1 AND 2 DOMAIN-CONTAINING PROTEIN"/>
    <property type="match status" value="1"/>
</dbReference>
<dbReference type="Proteomes" id="UP000593737">
    <property type="component" value="Chromosome"/>
</dbReference>
<dbReference type="Gene3D" id="3.40.50.300">
    <property type="entry name" value="P-loop containing nucleotide triphosphate hydrolases"/>
    <property type="match status" value="2"/>
</dbReference>
<gene>
    <name evidence="2" type="ORF">Nkreftii_000045</name>
</gene>
<feature type="domain" description="Helicase ATP-binding" evidence="1">
    <location>
        <begin position="315"/>
        <end position="519"/>
    </location>
</feature>
<sequence>MSLEISECSFEESIEWTLTQGSAKNDIDGASLGAETLGWFAGRPGGYRKRVPEDYDRGLCLVPEDVLDFVLATQANEWNKLKQHHGTSVKEQFLQRVSSEIARRGALDVLRHGVKDSGCKFQLAYFRPSSGLNEALQRLHAANLFAVIRQLHFSEKNEKSLDLVLFLNGIPIFTAELKNPLTGQTVQEAIKQYKTDRDLREPLFAYGRCLAHFAVDPDLVYVTTHLSGQKTRFLPFNQGKFGGAGNPPVSPTQKGYATGYLWERIWSRHSVLDLIRQFIHEVEEEDDNGKKTGKRFLIFPRYQQLDAVRRLVGDARTRGTGQRYLIQHSAGSGKSFTIAWLAHQLSTLHDASDRRVFDSIIVITDRRVLDRQLQTTMRQFEQTLGVVENIETTSRQLKEALESGKTIIVTTLQKFPVIAQQIGDLPGQRFAVIVDEAHSSQSGESTKSLKTVLASGSLEEAEREEGAAATPEEELEDAILAEVQKRGQLANLSTFAFTATPKSKTLELFGAKRSDGKFEPFHLYSMRQAIEEGFILDVLEHYATYKAYWRLLKTIETDPRYDKTKATYLLKSFVELNPHAIKEKVRVMAEHFATKAQHEIGGKAKAMIVTRSRLHAVRYKLAVDRFLREKSYPFQVLVAFSGTVQDGGQSYTESGMNGFSESKTAKTFERHEYRFLIVANKFQTGFDQPLLHTMYVDKKLGGVNAVQTLSRLNRTHPEKRGTMVLDFANEADDIRKAFEPYYEKTLLSEATDPNLLYEVQSRLLAFGLYTETDVSAFAKLYFDPKTTQDQLYAALALVVDRFRAASREEQQDFRGELTDYVRLYSFLAQILPFADTDLEKLYVFARHLRRLAVCEREELPRDVQQNIDMESYRVKETSTGKIKLERQAGDLEPIMTKPHHTSGGEQLEPLSLIIAELNERFGLNLGPEHRVTLGQMMERLDRDAGLDASARVNTRENVRLAFEQKVEDAIQDIVDTNFSLYKRITDDRGFGDAIKNFLFDQYLRTHRQADELLKQQESKTLEFKASLRWNLKENRQDDKAITHAVLKTIAAFLNTEGGDLLIGVADDRTVLGINHDHLDNDDKFMRHLTQVVRNGLGDRAGTCIDPKMQIVQGKTVCLVSCQRSPEPVFLKWKGAEEKSEGDFYVRSGPGTVKLNPESTKEYIRTRFQETPTGKF</sequence>
<proteinExistence type="predicted"/>
<dbReference type="GO" id="GO:0009035">
    <property type="term" value="F:type I site-specific deoxyribonuclease activity"/>
    <property type="evidence" value="ECO:0007669"/>
    <property type="project" value="UniProtKB-EC"/>
</dbReference>
<dbReference type="Pfam" id="PF18766">
    <property type="entry name" value="SWI2_SNF2"/>
    <property type="match status" value="1"/>
</dbReference>
<dbReference type="InterPro" id="IPR038461">
    <property type="entry name" value="Schlafen_AlbA_2_dom_sf"/>
</dbReference>
<dbReference type="SUPFAM" id="SSF52540">
    <property type="entry name" value="P-loop containing nucleoside triphosphate hydrolases"/>
    <property type="match status" value="2"/>
</dbReference>
<dbReference type="EMBL" id="CP047423">
    <property type="protein sequence ID" value="QPD02271.1"/>
    <property type="molecule type" value="Genomic_DNA"/>
</dbReference>
<dbReference type="AlphaFoldDB" id="A0A7S8FAL7"/>
<dbReference type="Gene3D" id="3.30.950.30">
    <property type="entry name" value="Schlafen, AAA domain"/>
    <property type="match status" value="1"/>
</dbReference>
<dbReference type="GO" id="GO:0009307">
    <property type="term" value="P:DNA restriction-modification system"/>
    <property type="evidence" value="ECO:0007669"/>
    <property type="project" value="UniProtKB-KW"/>
</dbReference>
<dbReference type="InterPro" id="IPR007421">
    <property type="entry name" value="Schlafen_AlbA_2_dom"/>
</dbReference>
<dbReference type="REBASE" id="966262">
    <property type="entry name" value="Nkr7ORF41P"/>
</dbReference>
<evidence type="ECO:0000259" key="1">
    <source>
        <dbReference type="PROSITE" id="PS51192"/>
    </source>
</evidence>
<reference evidence="2 3" key="1">
    <citation type="journal article" date="2020" name="ISME J.">
        <title>Enrichment and physiological characterization of a novel comammox Nitrospira indicates ammonium inhibition of complete nitrification.</title>
        <authorList>
            <person name="Sakoula D."/>
            <person name="Koch H."/>
            <person name="Frank J."/>
            <person name="Jetten M.S.M."/>
            <person name="van Kessel M.A.H.J."/>
            <person name="Lucker S."/>
        </authorList>
    </citation>
    <scope>NUCLEOTIDE SEQUENCE [LARGE SCALE GENOMIC DNA]</scope>
    <source>
        <strain evidence="2">Comreactor17</strain>
    </source>
</reference>
<dbReference type="InterPro" id="IPR027417">
    <property type="entry name" value="P-loop_NTPase"/>
</dbReference>
<evidence type="ECO:0000313" key="2">
    <source>
        <dbReference type="EMBL" id="QPD02271.1"/>
    </source>
</evidence>
<evidence type="ECO:0000313" key="3">
    <source>
        <dbReference type="Proteomes" id="UP000593737"/>
    </source>
</evidence>
<dbReference type="InterPro" id="IPR007409">
    <property type="entry name" value="Restrct_endonuc_type1_HsdR_N"/>
</dbReference>
<dbReference type="InterPro" id="IPR055180">
    <property type="entry name" value="HsdR_RecA-like_helicase_dom_2"/>
</dbReference>
<dbReference type="GO" id="GO:0005524">
    <property type="term" value="F:ATP binding"/>
    <property type="evidence" value="ECO:0007669"/>
    <property type="project" value="UniProtKB-KW"/>
</dbReference>
<dbReference type="PROSITE" id="PS51192">
    <property type="entry name" value="HELICASE_ATP_BIND_1"/>
    <property type="match status" value="1"/>
</dbReference>
<organism evidence="2 3">
    <name type="scientific">Candidatus Nitrospira kreftii</name>
    <dbReference type="NCBI Taxonomy" id="2652173"/>
    <lineage>
        <taxon>Bacteria</taxon>
        <taxon>Pseudomonadati</taxon>
        <taxon>Nitrospirota</taxon>
        <taxon>Nitrospiria</taxon>
        <taxon>Nitrospirales</taxon>
        <taxon>Nitrospiraceae</taxon>
        <taxon>Nitrospira</taxon>
    </lineage>
</organism>
<dbReference type="InterPro" id="IPR040980">
    <property type="entry name" value="SWI2_SNF2"/>
</dbReference>
<dbReference type="PANTHER" id="PTHR42927:SF1">
    <property type="entry name" value="HELICASE SUPERFAMILY 1 AND 2 DOMAIN-CONTAINING PROTEIN"/>
    <property type="match status" value="1"/>
</dbReference>
<dbReference type="SMART" id="SM00487">
    <property type="entry name" value="DEXDc"/>
    <property type="match status" value="1"/>
</dbReference>
<dbReference type="Pfam" id="PF04326">
    <property type="entry name" value="SLFN_AlbA_2"/>
    <property type="match status" value="1"/>
</dbReference>
<dbReference type="InterPro" id="IPR014001">
    <property type="entry name" value="Helicase_ATP-bd"/>
</dbReference>
<dbReference type="KEGG" id="nkf:Nkreftii_000045"/>
<dbReference type="Gene3D" id="3.90.1570.50">
    <property type="match status" value="1"/>
</dbReference>